<name>A0A2A9NWR0_9AGAR</name>
<dbReference type="OrthoDB" id="2651020at2759"/>
<feature type="region of interest" description="Disordered" evidence="1">
    <location>
        <begin position="66"/>
        <end position="86"/>
    </location>
</feature>
<sequence length="173" mass="19378">MLFFLNFFSRFPASTWFQAVPFEMDLCDLLQSMKLQYEKTAADAPFNVMAYPPLAVDVQDVAMPEDPSYHSDGDCSSQSSRTSSDEQLPGCAYLQSIRAQLDNYITTGGGYLEAIFTHREVSAAYPSAHLRCSQAFSDLAYLLEKRAWRADRDADTEAVAAFRHEAWMIAAST</sequence>
<evidence type="ECO:0000313" key="3">
    <source>
        <dbReference type="Proteomes" id="UP000242287"/>
    </source>
</evidence>
<dbReference type="AlphaFoldDB" id="A0A2A9NWR0"/>
<reference evidence="2 3" key="1">
    <citation type="submission" date="2014-02" db="EMBL/GenBank/DDBJ databases">
        <title>Transposable element dynamics among asymbiotic and ectomycorrhizal Amanita fungi.</title>
        <authorList>
            <consortium name="DOE Joint Genome Institute"/>
            <person name="Hess J."/>
            <person name="Skrede I."/>
            <person name="Wolfe B."/>
            <person name="LaButti K."/>
            <person name="Ohm R.A."/>
            <person name="Grigoriev I.V."/>
            <person name="Pringle A."/>
        </authorList>
    </citation>
    <scope>NUCLEOTIDE SEQUENCE [LARGE SCALE GENOMIC DNA]</scope>
    <source>
        <strain evidence="2 3">SKay4041</strain>
    </source>
</reference>
<accession>A0A2A9NWR0</accession>
<protein>
    <submittedName>
        <fullName evidence="2">Uncharacterized protein</fullName>
    </submittedName>
</protein>
<dbReference type="Proteomes" id="UP000242287">
    <property type="component" value="Unassembled WGS sequence"/>
</dbReference>
<keyword evidence="3" id="KW-1185">Reference proteome</keyword>
<dbReference type="EMBL" id="KZ301981">
    <property type="protein sequence ID" value="PFH52152.1"/>
    <property type="molecule type" value="Genomic_DNA"/>
</dbReference>
<gene>
    <name evidence="2" type="ORF">AMATHDRAFT_140650</name>
</gene>
<evidence type="ECO:0000313" key="2">
    <source>
        <dbReference type="EMBL" id="PFH52152.1"/>
    </source>
</evidence>
<evidence type="ECO:0000256" key="1">
    <source>
        <dbReference type="SAM" id="MobiDB-lite"/>
    </source>
</evidence>
<proteinExistence type="predicted"/>
<organism evidence="2 3">
    <name type="scientific">Amanita thiersii Skay4041</name>
    <dbReference type="NCBI Taxonomy" id="703135"/>
    <lineage>
        <taxon>Eukaryota</taxon>
        <taxon>Fungi</taxon>
        <taxon>Dikarya</taxon>
        <taxon>Basidiomycota</taxon>
        <taxon>Agaricomycotina</taxon>
        <taxon>Agaricomycetes</taxon>
        <taxon>Agaricomycetidae</taxon>
        <taxon>Agaricales</taxon>
        <taxon>Pluteineae</taxon>
        <taxon>Amanitaceae</taxon>
        <taxon>Amanita</taxon>
    </lineage>
</organism>